<dbReference type="EMBL" id="FRDJ01000011">
    <property type="protein sequence ID" value="SHN67187.1"/>
    <property type="molecule type" value="Genomic_DNA"/>
</dbReference>
<evidence type="ECO:0000313" key="2">
    <source>
        <dbReference type="Proteomes" id="UP000184207"/>
    </source>
</evidence>
<reference evidence="2" key="1">
    <citation type="submission" date="2016-12" db="EMBL/GenBank/DDBJ databases">
        <authorList>
            <person name="Varghese N."/>
            <person name="Submissions S."/>
        </authorList>
    </citation>
    <scope>NUCLEOTIDE SEQUENCE [LARGE SCALE GENOMIC DNA]</scope>
    <source>
        <strain evidence="2">DSM 13020</strain>
    </source>
</reference>
<organism evidence="1 2">
    <name type="scientific">Fervidobacterium gondwanense DSM 13020</name>
    <dbReference type="NCBI Taxonomy" id="1121883"/>
    <lineage>
        <taxon>Bacteria</taxon>
        <taxon>Thermotogati</taxon>
        <taxon>Thermotogota</taxon>
        <taxon>Thermotogae</taxon>
        <taxon>Thermotogales</taxon>
        <taxon>Fervidobacteriaceae</taxon>
        <taxon>Fervidobacterium</taxon>
    </lineage>
</organism>
<protein>
    <recommendedName>
        <fullName evidence="3">DUF1659 domain-containing protein</fullName>
    </recommendedName>
</protein>
<accession>A0A1M7T925</accession>
<proteinExistence type="predicted"/>
<dbReference type="OrthoDB" id="47949at2"/>
<keyword evidence="2" id="KW-1185">Reference proteome</keyword>
<name>A0A1M7T925_FERGO</name>
<sequence length="66" mass="7728">MKRLVLRWIVGYDELNNRVYRRQTINVDDSFTQENAQTVVDILDKYSKYICESAQAVTTEEVGDII</sequence>
<dbReference type="STRING" id="1121883.SAMN02745226_01734"/>
<evidence type="ECO:0000313" key="1">
    <source>
        <dbReference type="EMBL" id="SHN67187.1"/>
    </source>
</evidence>
<evidence type="ECO:0008006" key="3">
    <source>
        <dbReference type="Google" id="ProtNLM"/>
    </source>
</evidence>
<gene>
    <name evidence="1" type="ORF">SAMN02745226_01734</name>
</gene>
<dbReference type="AlphaFoldDB" id="A0A1M7T925"/>
<dbReference type="RefSeq" id="WP_072760541.1">
    <property type="nucleotide sequence ID" value="NZ_FRDJ01000011.1"/>
</dbReference>
<dbReference type="Proteomes" id="UP000184207">
    <property type="component" value="Unassembled WGS sequence"/>
</dbReference>